<dbReference type="PANTHER" id="PTHR22807">
    <property type="entry name" value="NOP2 YEAST -RELATED NOL1/NOP2/FMU SUN DOMAIN-CONTAINING"/>
    <property type="match status" value="1"/>
</dbReference>
<dbReference type="EMBL" id="BSXU01000370">
    <property type="protein sequence ID" value="GMG20445.1"/>
    <property type="molecule type" value="Genomic_DNA"/>
</dbReference>
<feature type="region of interest" description="Disordered" evidence="6">
    <location>
        <begin position="316"/>
        <end position="335"/>
    </location>
</feature>
<keyword evidence="1 5" id="KW-0489">Methyltransferase</keyword>
<dbReference type="GO" id="GO:0008173">
    <property type="term" value="F:RNA methyltransferase activity"/>
    <property type="evidence" value="ECO:0007669"/>
    <property type="project" value="InterPro"/>
</dbReference>
<keyword evidence="9" id="KW-1185">Reference proteome</keyword>
<evidence type="ECO:0000256" key="1">
    <source>
        <dbReference type="ARBA" id="ARBA00022603"/>
    </source>
</evidence>
<evidence type="ECO:0000256" key="6">
    <source>
        <dbReference type="SAM" id="MobiDB-lite"/>
    </source>
</evidence>
<evidence type="ECO:0000259" key="7">
    <source>
        <dbReference type="PROSITE" id="PS51686"/>
    </source>
</evidence>
<feature type="region of interest" description="Disordered" evidence="6">
    <location>
        <begin position="454"/>
        <end position="491"/>
    </location>
</feature>
<evidence type="ECO:0000313" key="9">
    <source>
        <dbReference type="Proteomes" id="UP001165063"/>
    </source>
</evidence>
<gene>
    <name evidence="8" type="ORF">Amon01_000124200</name>
</gene>
<evidence type="ECO:0000256" key="2">
    <source>
        <dbReference type="ARBA" id="ARBA00022679"/>
    </source>
</evidence>
<evidence type="ECO:0000256" key="4">
    <source>
        <dbReference type="ARBA" id="ARBA00022884"/>
    </source>
</evidence>
<dbReference type="Gene3D" id="3.40.50.150">
    <property type="entry name" value="Vaccinia Virus protein VP39"/>
    <property type="match status" value="1"/>
</dbReference>
<evidence type="ECO:0000256" key="5">
    <source>
        <dbReference type="PROSITE-ProRule" id="PRU01023"/>
    </source>
</evidence>
<dbReference type="InterPro" id="IPR001678">
    <property type="entry name" value="MeTrfase_RsmB-F_NOP2_dom"/>
</dbReference>
<dbReference type="InterPro" id="IPR029063">
    <property type="entry name" value="SAM-dependent_MTases_sf"/>
</dbReference>
<proteinExistence type="inferred from homology"/>
<dbReference type="PROSITE" id="PS51686">
    <property type="entry name" value="SAM_MT_RSMB_NOP"/>
    <property type="match status" value="1"/>
</dbReference>
<feature type="domain" description="SAM-dependent MTase RsmB/NOP-type" evidence="7">
    <location>
        <begin position="128"/>
        <end position="447"/>
    </location>
</feature>
<name>A0A9W6YU05_AMBMO</name>
<dbReference type="Pfam" id="PF01189">
    <property type="entry name" value="Methyltr_RsmB-F"/>
    <property type="match status" value="1"/>
</dbReference>
<reference evidence="8" key="1">
    <citation type="submission" date="2023-04" db="EMBL/GenBank/DDBJ databases">
        <title>Ambrosiozyma monospora NBRC 1965.</title>
        <authorList>
            <person name="Ichikawa N."/>
            <person name="Sato H."/>
            <person name="Tonouchi N."/>
        </authorList>
    </citation>
    <scope>NUCLEOTIDE SEQUENCE</scope>
    <source>
        <strain evidence="8">NBRC 1965</strain>
    </source>
</reference>
<dbReference type="SUPFAM" id="SSF53335">
    <property type="entry name" value="S-adenosyl-L-methionine-dependent methyltransferases"/>
    <property type="match status" value="1"/>
</dbReference>
<dbReference type="PRINTS" id="PR02008">
    <property type="entry name" value="RCMTFAMILY"/>
</dbReference>
<dbReference type="CDD" id="cd02440">
    <property type="entry name" value="AdoMet_MTases"/>
    <property type="match status" value="1"/>
</dbReference>
<evidence type="ECO:0000313" key="8">
    <source>
        <dbReference type="EMBL" id="GMG20445.1"/>
    </source>
</evidence>
<dbReference type="InterPro" id="IPR048889">
    <property type="entry name" value="NSUN5_RCM1_N"/>
</dbReference>
<feature type="binding site" evidence="5">
    <location>
        <position position="254"/>
    </location>
    <ligand>
        <name>S-adenosyl-L-methionine</name>
        <dbReference type="ChEBI" id="CHEBI:59789"/>
    </ligand>
</feature>
<dbReference type="Pfam" id="PF21153">
    <property type="entry name" value="NSUN5_N"/>
    <property type="match status" value="1"/>
</dbReference>
<dbReference type="InterPro" id="IPR023267">
    <property type="entry name" value="RCMT"/>
</dbReference>
<comment type="similarity">
    <text evidence="5">Belongs to the class I-like SAM-binding methyltransferase superfamily. RsmB/NOP family.</text>
</comment>
<keyword evidence="2 5" id="KW-0808">Transferase</keyword>
<sequence>MNIYRDAEQFMISNPKKGSLQTRIFDASNQKKMKSNPKQIYALVSSTLKYKPFLQHIIKKSHLLKLEKKSKLTESMALLLVHDLLFTKSGRIQSRQHPLKDAIIRNKTRLQAELTKLKLKHGVKSLDDLIEDDYTPVRWFRANLIKTTKEQLLKEFSHLTQVYKLDDIKQGTIYHDEYIPNLFGMHPKDKLTSTDAYLKGRVIIQDRASCFPAYILNPTPRKDKVIDACSAPGNKTTHLASILQNTPDSIIAFEKDEKRVKILKMMCDKAGGLKCISIQHGDFTTTNPMDYPEITGLVVDPSCSGSGIFGRAIDKNVQAEESNGGEDSENGGDYDEERLKKLSNFQFTIVKHAMSFPNARKLVYSTCSIHAQENERVAVDLMLDEQVKKQGWRICDRAEVIPNWPRRGFVEEFSALPDPEKCAGGCVRSLPKVDGGIGFFAVAFERDVVGLETKENGSSKKNAKEANTMKKVNTKKETAPKKKTIIKKSIT</sequence>
<feature type="compositionally biased region" description="Acidic residues" evidence="6">
    <location>
        <begin position="323"/>
        <end position="335"/>
    </location>
</feature>
<feature type="compositionally biased region" description="Basic residues" evidence="6">
    <location>
        <begin position="481"/>
        <end position="491"/>
    </location>
</feature>
<dbReference type="Proteomes" id="UP001165063">
    <property type="component" value="Unassembled WGS sequence"/>
</dbReference>
<accession>A0A9W6YU05</accession>
<dbReference type="PANTHER" id="PTHR22807:SF4">
    <property type="entry name" value="28S RRNA (CYTOSINE-C(5))-METHYLTRANSFERASE"/>
    <property type="match status" value="1"/>
</dbReference>
<keyword evidence="3 5" id="KW-0949">S-adenosyl-L-methionine</keyword>
<feature type="active site" description="Nucleophile" evidence="5">
    <location>
        <position position="367"/>
    </location>
</feature>
<dbReference type="AlphaFoldDB" id="A0A9W6YU05"/>
<keyword evidence="4 5" id="KW-0694">RNA-binding</keyword>
<dbReference type="GO" id="GO:0005730">
    <property type="term" value="C:nucleolus"/>
    <property type="evidence" value="ECO:0007669"/>
    <property type="project" value="TreeGrafter"/>
</dbReference>
<dbReference type="OrthoDB" id="435282at2759"/>
<feature type="binding site" evidence="5">
    <location>
        <position position="300"/>
    </location>
    <ligand>
        <name>S-adenosyl-L-methionine</name>
        <dbReference type="ChEBI" id="CHEBI:59789"/>
    </ligand>
</feature>
<dbReference type="GO" id="GO:0003723">
    <property type="term" value="F:RNA binding"/>
    <property type="evidence" value="ECO:0007669"/>
    <property type="project" value="UniProtKB-UniRule"/>
</dbReference>
<feature type="binding site" evidence="5">
    <location>
        <position position="282"/>
    </location>
    <ligand>
        <name>S-adenosyl-L-methionine</name>
        <dbReference type="ChEBI" id="CHEBI:59789"/>
    </ligand>
</feature>
<evidence type="ECO:0000256" key="3">
    <source>
        <dbReference type="ARBA" id="ARBA00022691"/>
    </source>
</evidence>
<feature type="compositionally biased region" description="Basic and acidic residues" evidence="6">
    <location>
        <begin position="454"/>
        <end position="480"/>
    </location>
</feature>
<protein>
    <submittedName>
        <fullName evidence="8">Unnamed protein product</fullName>
    </submittedName>
</protein>
<dbReference type="GO" id="GO:0070475">
    <property type="term" value="P:rRNA base methylation"/>
    <property type="evidence" value="ECO:0007669"/>
    <property type="project" value="TreeGrafter"/>
</dbReference>
<feature type="binding site" evidence="5">
    <location>
        <begin position="229"/>
        <end position="235"/>
    </location>
    <ligand>
        <name>S-adenosyl-L-methionine</name>
        <dbReference type="ChEBI" id="CHEBI:59789"/>
    </ligand>
</feature>
<organism evidence="8 9">
    <name type="scientific">Ambrosiozyma monospora</name>
    <name type="common">Yeast</name>
    <name type="synonym">Endomycopsis monosporus</name>
    <dbReference type="NCBI Taxonomy" id="43982"/>
    <lineage>
        <taxon>Eukaryota</taxon>
        <taxon>Fungi</taxon>
        <taxon>Dikarya</taxon>
        <taxon>Ascomycota</taxon>
        <taxon>Saccharomycotina</taxon>
        <taxon>Pichiomycetes</taxon>
        <taxon>Pichiales</taxon>
        <taxon>Pichiaceae</taxon>
        <taxon>Ambrosiozyma</taxon>
    </lineage>
</organism>
<dbReference type="InterPro" id="IPR049560">
    <property type="entry name" value="MeTrfase_RsmB-F_NOP2_cat"/>
</dbReference>
<comment type="caution">
    <text evidence="8">The sequence shown here is derived from an EMBL/GenBank/DDBJ whole genome shotgun (WGS) entry which is preliminary data.</text>
</comment>